<dbReference type="InterPro" id="IPR019019">
    <property type="entry name" value="H-type_lectin_domain"/>
</dbReference>
<dbReference type="GO" id="GO:0098636">
    <property type="term" value="C:protein complex involved in cell adhesion"/>
    <property type="evidence" value="ECO:0007669"/>
    <property type="project" value="TreeGrafter"/>
</dbReference>
<dbReference type="InterPro" id="IPR037221">
    <property type="entry name" value="H-type_lectin_dom_sf"/>
</dbReference>
<protein>
    <recommendedName>
        <fullName evidence="1">H-type lectin domain-containing protein</fullName>
    </recommendedName>
</protein>
<evidence type="ECO:0000313" key="2">
    <source>
        <dbReference type="EMBL" id="KAH8981416.1"/>
    </source>
</evidence>
<evidence type="ECO:0000259" key="1">
    <source>
        <dbReference type="Pfam" id="PF09458"/>
    </source>
</evidence>
<dbReference type="EMBL" id="JAKELL010000117">
    <property type="protein sequence ID" value="KAH8981416.1"/>
    <property type="molecule type" value="Genomic_DNA"/>
</dbReference>
<dbReference type="Pfam" id="PF09458">
    <property type="entry name" value="H_lectin"/>
    <property type="match status" value="2"/>
</dbReference>
<accession>A0AAD4L8I4</accession>
<dbReference type="PANTHER" id="PTHR46938">
    <property type="entry name" value="DISCOIDIN-1 SUBUNIT A-RELATED-RELATED"/>
    <property type="match status" value="1"/>
</dbReference>
<evidence type="ECO:0000313" key="3">
    <source>
        <dbReference type="Proteomes" id="UP001201163"/>
    </source>
</evidence>
<dbReference type="GO" id="GO:0009986">
    <property type="term" value="C:cell surface"/>
    <property type="evidence" value="ECO:0007669"/>
    <property type="project" value="TreeGrafter"/>
</dbReference>
<dbReference type="GO" id="GO:0098609">
    <property type="term" value="P:cell-cell adhesion"/>
    <property type="evidence" value="ECO:0007669"/>
    <property type="project" value="TreeGrafter"/>
</dbReference>
<organism evidence="2 3">
    <name type="scientific">Lactarius akahatsu</name>
    <dbReference type="NCBI Taxonomy" id="416441"/>
    <lineage>
        <taxon>Eukaryota</taxon>
        <taxon>Fungi</taxon>
        <taxon>Dikarya</taxon>
        <taxon>Basidiomycota</taxon>
        <taxon>Agaricomycotina</taxon>
        <taxon>Agaricomycetes</taxon>
        <taxon>Russulales</taxon>
        <taxon>Russulaceae</taxon>
        <taxon>Lactarius</taxon>
    </lineage>
</organism>
<dbReference type="GO" id="GO:0070492">
    <property type="term" value="F:oligosaccharide binding"/>
    <property type="evidence" value="ECO:0007669"/>
    <property type="project" value="TreeGrafter"/>
</dbReference>
<dbReference type="Gene3D" id="2.60.40.2080">
    <property type="match status" value="3"/>
</dbReference>
<keyword evidence="3" id="KW-1185">Reference proteome</keyword>
<dbReference type="InterPro" id="IPR052487">
    <property type="entry name" value="Galactose-binding_lectin"/>
</dbReference>
<dbReference type="GO" id="GO:0046871">
    <property type="term" value="F:N-acetylgalactosamine binding"/>
    <property type="evidence" value="ECO:0007669"/>
    <property type="project" value="TreeGrafter"/>
</dbReference>
<comment type="caution">
    <text evidence="2">The sequence shown here is derived from an EMBL/GenBank/DDBJ whole genome shotgun (WGS) entry which is preliminary data.</text>
</comment>
<proteinExistence type="predicted"/>
<sequence length="268" mass="30862">MPDLYTFNTVTHGAETTLGFHRPFVARPRLPHGIRYLDMDTNRPIIVKSVIPVFTKDWMNCRFVTWADSILYGGIDDVFALAPSDLDFLTGEHMRYLWKDPQAPASVRIDFKRPFVTPPKVVVFFNRLEFDNNHNWRVVTTASDVDVNGFTLNIETWSDTVLHCAQTCWIAYPEDRKHIFSTSVSTLDVRPVNIQQHEHSKEISFTSVEFLKKPSVFFALNYLDIDCKANLRIRAFVDGISTTRLVWHIDSWDETLLYAAGATIIAFN</sequence>
<dbReference type="AlphaFoldDB" id="A0AAD4L8I4"/>
<dbReference type="GO" id="GO:0030247">
    <property type="term" value="F:polysaccharide binding"/>
    <property type="evidence" value="ECO:0007669"/>
    <property type="project" value="TreeGrafter"/>
</dbReference>
<dbReference type="Proteomes" id="UP001201163">
    <property type="component" value="Unassembled WGS sequence"/>
</dbReference>
<reference evidence="2" key="1">
    <citation type="submission" date="2022-01" db="EMBL/GenBank/DDBJ databases">
        <title>Comparative genomics reveals a dynamic genome evolution in the ectomycorrhizal milk-cap (Lactarius) mushrooms.</title>
        <authorList>
            <consortium name="DOE Joint Genome Institute"/>
            <person name="Lebreton A."/>
            <person name="Tang N."/>
            <person name="Kuo A."/>
            <person name="LaButti K."/>
            <person name="Drula E."/>
            <person name="Barry K."/>
            <person name="Clum A."/>
            <person name="Lipzen A."/>
            <person name="Mousain D."/>
            <person name="Ng V."/>
            <person name="Wang R."/>
            <person name="Wang X."/>
            <person name="Dai Y."/>
            <person name="Henrissat B."/>
            <person name="Grigoriev I.V."/>
            <person name="Guerin-Laguette A."/>
            <person name="Yu F."/>
            <person name="Martin F.M."/>
        </authorList>
    </citation>
    <scope>NUCLEOTIDE SEQUENCE</scope>
    <source>
        <strain evidence="2">QP</strain>
    </source>
</reference>
<dbReference type="SUPFAM" id="SSF141086">
    <property type="entry name" value="Agglutinin HPA-like"/>
    <property type="match status" value="3"/>
</dbReference>
<name>A0AAD4L8I4_9AGAM</name>
<feature type="domain" description="H-type lectin" evidence="1">
    <location>
        <begin position="107"/>
        <end position="172"/>
    </location>
</feature>
<gene>
    <name evidence="2" type="ORF">EDB92DRAFT_188726</name>
</gene>
<feature type="domain" description="H-type lectin" evidence="1">
    <location>
        <begin position="201"/>
        <end position="267"/>
    </location>
</feature>